<dbReference type="EMBL" id="JANVAD010000005">
    <property type="protein sequence ID" value="MCS6523150.1"/>
    <property type="molecule type" value="Genomic_DNA"/>
</dbReference>
<evidence type="ECO:0000256" key="6">
    <source>
        <dbReference type="SAM" id="Phobius"/>
    </source>
</evidence>
<proteinExistence type="predicted"/>
<evidence type="ECO:0000313" key="8">
    <source>
        <dbReference type="Proteomes" id="UP001652264"/>
    </source>
</evidence>
<keyword evidence="3 6" id="KW-0812">Transmembrane</keyword>
<protein>
    <submittedName>
        <fullName evidence="7">Oligosaccharide flippase family protein</fullName>
    </submittedName>
</protein>
<feature type="transmembrane region" description="Helical" evidence="6">
    <location>
        <begin position="87"/>
        <end position="108"/>
    </location>
</feature>
<keyword evidence="2" id="KW-1003">Cell membrane</keyword>
<gene>
    <name evidence="7" type="ORF">NYQ28_11290</name>
</gene>
<sequence>MPSNAALREISRSASFVLVPVVSAVSPLVALPAIADQYGAAGWSDVAIGLAAGGTGAVFAELGWGVIGPQRVAGDPAGRRTLYSRSLASRLVAVAVIAPLAALAAAVLAQTAPVAASLCAVALVLATLTPSWYLVGVNRPELILLVDSLPRAVCVLGGALLVAGGGPLEAYGCGLFVAAVTTVVLAGTVPGLPHWPSGADFRASLRVVLDQRVLVAGRAVTVCTTTVPTILLGLVAPGAVPVYAAVDRPLRMGLGVATAVPTRLQSWVGAALESQRSARLRSALLVNVTLGVASAAAVLVAMPVAVPVLFSGEVIADSAVVGWAAALALLVCCNRGGGLTLVALGEASWIAIAAVVAAAVALPSIAFLTPSSGAVGTMAALVVAEAAAGGVQFARCARRWPRGGTR</sequence>
<evidence type="ECO:0000256" key="4">
    <source>
        <dbReference type="ARBA" id="ARBA00022989"/>
    </source>
</evidence>
<dbReference type="Proteomes" id="UP001652264">
    <property type="component" value="Unassembled WGS sequence"/>
</dbReference>
<keyword evidence="8" id="KW-1185">Reference proteome</keyword>
<dbReference type="InterPro" id="IPR050833">
    <property type="entry name" value="Poly_Biosynth_Transport"/>
</dbReference>
<name>A0ABT2HIP7_9MICO</name>
<comment type="caution">
    <text evidence="7">The sequence shown here is derived from an EMBL/GenBank/DDBJ whole genome shotgun (WGS) entry which is preliminary data.</text>
</comment>
<dbReference type="RefSeq" id="WP_167509985.1">
    <property type="nucleotide sequence ID" value="NZ_BMNV01000007.1"/>
</dbReference>
<feature type="transmembrane region" description="Helical" evidence="6">
    <location>
        <begin position="374"/>
        <end position="394"/>
    </location>
</feature>
<evidence type="ECO:0000256" key="3">
    <source>
        <dbReference type="ARBA" id="ARBA00022692"/>
    </source>
</evidence>
<dbReference type="InterPro" id="IPR002797">
    <property type="entry name" value="Polysacc_synth"/>
</dbReference>
<reference evidence="7 8" key="1">
    <citation type="submission" date="2022-08" db="EMBL/GenBank/DDBJ databases">
        <title>Taxonomy of Curtobacterium flaccumfaciens.</title>
        <authorList>
            <person name="Osdaghi E."/>
            <person name="Taghavi S.M."/>
            <person name="Hamidizade M."/>
            <person name="Abachi H."/>
            <person name="Fazliarab A."/>
            <person name="Baeyen S."/>
            <person name="Portier P."/>
            <person name="Van Vaerenbergh J."/>
            <person name="Jacques M.-A."/>
        </authorList>
    </citation>
    <scope>NUCLEOTIDE SEQUENCE [LARGE SCALE GENOMIC DNA]</scope>
    <source>
        <strain evidence="7 8">LMG8786T</strain>
    </source>
</reference>
<evidence type="ECO:0000313" key="7">
    <source>
        <dbReference type="EMBL" id="MCS6523150.1"/>
    </source>
</evidence>
<dbReference type="Pfam" id="PF01943">
    <property type="entry name" value="Polysacc_synt"/>
    <property type="match status" value="1"/>
</dbReference>
<feature type="transmembrane region" description="Helical" evidence="6">
    <location>
        <begin position="114"/>
        <end position="135"/>
    </location>
</feature>
<keyword evidence="4 6" id="KW-1133">Transmembrane helix</keyword>
<comment type="subcellular location">
    <subcellularLocation>
        <location evidence="1">Cell membrane</location>
        <topology evidence="1">Multi-pass membrane protein</topology>
    </subcellularLocation>
</comment>
<evidence type="ECO:0000256" key="1">
    <source>
        <dbReference type="ARBA" id="ARBA00004651"/>
    </source>
</evidence>
<evidence type="ECO:0000256" key="5">
    <source>
        <dbReference type="ARBA" id="ARBA00023136"/>
    </source>
</evidence>
<evidence type="ECO:0000256" key="2">
    <source>
        <dbReference type="ARBA" id="ARBA00022475"/>
    </source>
</evidence>
<accession>A0ABT2HIP7</accession>
<feature type="transmembrane region" description="Helical" evidence="6">
    <location>
        <begin position="169"/>
        <end position="192"/>
    </location>
</feature>
<keyword evidence="5 6" id="KW-0472">Membrane</keyword>
<feature type="transmembrane region" description="Helical" evidence="6">
    <location>
        <begin position="284"/>
        <end position="306"/>
    </location>
</feature>
<dbReference type="PANTHER" id="PTHR30250">
    <property type="entry name" value="PST FAMILY PREDICTED COLANIC ACID TRANSPORTER"/>
    <property type="match status" value="1"/>
</dbReference>
<feature type="transmembrane region" description="Helical" evidence="6">
    <location>
        <begin position="318"/>
        <end position="337"/>
    </location>
</feature>
<organism evidence="7 8">
    <name type="scientific">Curtobacterium citreum</name>
    <dbReference type="NCBI Taxonomy" id="2036"/>
    <lineage>
        <taxon>Bacteria</taxon>
        <taxon>Bacillati</taxon>
        <taxon>Actinomycetota</taxon>
        <taxon>Actinomycetes</taxon>
        <taxon>Micrococcales</taxon>
        <taxon>Microbacteriaceae</taxon>
        <taxon>Curtobacterium</taxon>
    </lineage>
</organism>
<feature type="transmembrane region" description="Helical" evidence="6">
    <location>
        <begin position="349"/>
        <end position="368"/>
    </location>
</feature>
<feature type="transmembrane region" description="Helical" evidence="6">
    <location>
        <begin position="142"/>
        <end position="163"/>
    </location>
</feature>
<feature type="transmembrane region" description="Helical" evidence="6">
    <location>
        <begin position="46"/>
        <end position="67"/>
    </location>
</feature>
<dbReference type="PANTHER" id="PTHR30250:SF11">
    <property type="entry name" value="O-ANTIGEN TRANSPORTER-RELATED"/>
    <property type="match status" value="1"/>
</dbReference>
<dbReference type="GeneID" id="95322916"/>